<gene>
    <name evidence="3" type="ORF">F8C82_12195</name>
</gene>
<accession>A0A6L3ZF20</accession>
<sequence>MNMHIKGVLVTCILLMGMSAHAQWGARAGWQNSNIFYGDDDNADNIGSNLHSFYVGLYKNHEIGGRILTLNTGLEYSRVGWTDSDETYRKIDYVHIPIGVRVKVLFLFVQAGITPSINIGEDYRLLGIDVKNDDTEAGLFTLPAHIGAGVKLGPFVIDARYSIGLNKLNDDGRIGFFQFGGGIEF</sequence>
<organism evidence="3 4">
    <name type="scientific">Phaeocystidibacter marisrubri</name>
    <dbReference type="NCBI Taxonomy" id="1577780"/>
    <lineage>
        <taxon>Bacteria</taxon>
        <taxon>Pseudomonadati</taxon>
        <taxon>Bacteroidota</taxon>
        <taxon>Flavobacteriia</taxon>
        <taxon>Flavobacteriales</taxon>
        <taxon>Phaeocystidibacteraceae</taxon>
        <taxon>Phaeocystidibacter</taxon>
    </lineage>
</organism>
<dbReference type="AlphaFoldDB" id="A0A6L3ZF20"/>
<evidence type="ECO:0000256" key="1">
    <source>
        <dbReference type="SAM" id="SignalP"/>
    </source>
</evidence>
<comment type="caution">
    <text evidence="3">The sequence shown here is derived from an EMBL/GenBank/DDBJ whole genome shotgun (WGS) entry which is preliminary data.</text>
</comment>
<evidence type="ECO:0000313" key="3">
    <source>
        <dbReference type="EMBL" id="KAB2816435.1"/>
    </source>
</evidence>
<reference evidence="3 4" key="1">
    <citation type="submission" date="2019-10" db="EMBL/GenBank/DDBJ databases">
        <title>Genome sequence of Phaeocystidibacter marisrubri JCM30614 (type strain).</title>
        <authorList>
            <person name="Bowman J.P."/>
        </authorList>
    </citation>
    <scope>NUCLEOTIDE SEQUENCE [LARGE SCALE GENOMIC DNA]</scope>
    <source>
        <strain evidence="3 4">JCM 30614</strain>
    </source>
</reference>
<protein>
    <submittedName>
        <fullName evidence="3">PorT family protein</fullName>
    </submittedName>
</protein>
<dbReference type="RefSeq" id="WP_151693862.1">
    <property type="nucleotide sequence ID" value="NZ_BMGX01000001.1"/>
</dbReference>
<name>A0A6L3ZF20_9FLAO</name>
<keyword evidence="1" id="KW-0732">Signal</keyword>
<dbReference type="OrthoDB" id="1431594at2"/>
<proteinExistence type="predicted"/>
<feature type="chain" id="PRO_5027075204" evidence="1">
    <location>
        <begin position="23"/>
        <end position="185"/>
    </location>
</feature>
<feature type="domain" description="Outer membrane protein beta-barrel" evidence="2">
    <location>
        <begin position="22"/>
        <end position="168"/>
    </location>
</feature>
<dbReference type="Proteomes" id="UP000484164">
    <property type="component" value="Unassembled WGS sequence"/>
</dbReference>
<evidence type="ECO:0000313" key="4">
    <source>
        <dbReference type="Proteomes" id="UP000484164"/>
    </source>
</evidence>
<dbReference type="Pfam" id="PF13568">
    <property type="entry name" value="OMP_b-brl_2"/>
    <property type="match status" value="1"/>
</dbReference>
<dbReference type="EMBL" id="WBVQ01000002">
    <property type="protein sequence ID" value="KAB2816435.1"/>
    <property type="molecule type" value="Genomic_DNA"/>
</dbReference>
<dbReference type="InterPro" id="IPR025665">
    <property type="entry name" value="Beta-barrel_OMP_2"/>
</dbReference>
<feature type="signal peptide" evidence="1">
    <location>
        <begin position="1"/>
        <end position="22"/>
    </location>
</feature>
<keyword evidence="4" id="KW-1185">Reference proteome</keyword>
<evidence type="ECO:0000259" key="2">
    <source>
        <dbReference type="Pfam" id="PF13568"/>
    </source>
</evidence>